<keyword evidence="1" id="KW-0732">Signal</keyword>
<protein>
    <submittedName>
        <fullName evidence="2">Uncharacterized protein</fullName>
    </submittedName>
</protein>
<keyword evidence="3" id="KW-1185">Reference proteome</keyword>
<evidence type="ECO:0000313" key="2">
    <source>
        <dbReference type="EMBL" id="CAJ1967013.1"/>
    </source>
</evidence>
<reference evidence="2" key="1">
    <citation type="submission" date="2023-08" db="EMBL/GenBank/DDBJ databases">
        <authorList>
            <person name="Audoor S."/>
            <person name="Bilcke G."/>
        </authorList>
    </citation>
    <scope>NUCLEOTIDE SEQUENCE</scope>
</reference>
<sequence length="468" mass="51375">MSFRMLLSTLLSLLALEATIAFHHPLTTNQRHSSQRQSFFSQPENYRRLATTTSLRSESAEDGSSGGLMSMGDSIKSQLASAFSALDETDQYDAVLTGLCAKILDQPSEDLAQVSEALQDPIQLMEEMNARRIKAGSRSLMALIDAAVTSQDAKLVGKILSLGARNGRIALFGNLQTDFLPLPTARMSKVRCPDGVTRTRGERLDLLPDIPTDEREKEITSALIVGSILAFCGTVNVLGMDEISPATNFVWFLILTVGALDNFYDIIKFAVKNIARDKLGDLPKELPLSLGSGQVSGTVVKGFNRVLKVDTERECECEAASFFMAYSLGLPCFSFRPNALEAAVLVAESNQSNNDLDPLLTNTGIMKVLVWLMAPVAMESIKHPELIHSDPREAEGFLSRLQRSNLIDNDALWWLQEGPEEVEDMLKWAYTEADLMLRTNMDKVTEISKRLTGGAATVADCVAATEEW</sequence>
<evidence type="ECO:0000256" key="1">
    <source>
        <dbReference type="SAM" id="SignalP"/>
    </source>
</evidence>
<accession>A0AAD2GAW4</accession>
<comment type="caution">
    <text evidence="2">The sequence shown here is derived from an EMBL/GenBank/DDBJ whole genome shotgun (WGS) entry which is preliminary data.</text>
</comment>
<proteinExistence type="predicted"/>
<evidence type="ECO:0000313" key="3">
    <source>
        <dbReference type="Proteomes" id="UP001295423"/>
    </source>
</evidence>
<organism evidence="2 3">
    <name type="scientific">Cylindrotheca closterium</name>
    <dbReference type="NCBI Taxonomy" id="2856"/>
    <lineage>
        <taxon>Eukaryota</taxon>
        <taxon>Sar</taxon>
        <taxon>Stramenopiles</taxon>
        <taxon>Ochrophyta</taxon>
        <taxon>Bacillariophyta</taxon>
        <taxon>Bacillariophyceae</taxon>
        <taxon>Bacillariophycidae</taxon>
        <taxon>Bacillariales</taxon>
        <taxon>Bacillariaceae</taxon>
        <taxon>Cylindrotheca</taxon>
    </lineage>
</organism>
<dbReference type="EMBL" id="CAKOGP040002313">
    <property type="protein sequence ID" value="CAJ1967013.1"/>
    <property type="molecule type" value="Genomic_DNA"/>
</dbReference>
<feature type="chain" id="PRO_5041965645" evidence="1">
    <location>
        <begin position="22"/>
        <end position="468"/>
    </location>
</feature>
<name>A0AAD2GAW4_9STRA</name>
<dbReference type="Proteomes" id="UP001295423">
    <property type="component" value="Unassembled WGS sequence"/>
</dbReference>
<dbReference type="AlphaFoldDB" id="A0AAD2GAW4"/>
<gene>
    <name evidence="2" type="ORF">CYCCA115_LOCUS22568</name>
</gene>
<feature type="signal peptide" evidence="1">
    <location>
        <begin position="1"/>
        <end position="21"/>
    </location>
</feature>